<dbReference type="Gene3D" id="2.40.320.10">
    <property type="entry name" value="Hypothetical Protein Pfu-838710-001"/>
    <property type="match status" value="1"/>
</dbReference>
<organism evidence="2 3">
    <name type="scientific">Bifidobacterium psychraerophilum</name>
    <dbReference type="NCBI Taxonomy" id="218140"/>
    <lineage>
        <taxon>Bacteria</taxon>
        <taxon>Bacillati</taxon>
        <taxon>Actinomycetota</taxon>
        <taxon>Actinomycetes</taxon>
        <taxon>Bifidobacteriales</taxon>
        <taxon>Bifidobacteriaceae</taxon>
        <taxon>Bifidobacterium</taxon>
    </lineage>
</organism>
<dbReference type="AlphaFoldDB" id="A0A087CFK7"/>
<gene>
    <name evidence="2" type="ORF">BPSY_0905</name>
</gene>
<sequence length="234" mass="26340">MPSTACRKSPQKTAISAVRPYNGGMRDDLSDFEYERRFFCHTFPDDLNDGDAPILIIQSYYVHQDNFALRVRLQAHNVRVPMNAETNALATLGRYRDAFTDAFVTVKGPSIGGTRYEAERDIDPDVAVELVLRGGSVIVKNRYGAWLGEDGWDIDVFGGGNAPLIVAEAERRGPVTDLVIPDFCITEITDDSRFSNDGLAEHPYAEWNDRFEYELLTKGPHFLEGFGTNRREQQ</sequence>
<dbReference type="eggNOG" id="COG2954">
    <property type="taxonomic scope" value="Bacteria"/>
</dbReference>
<evidence type="ECO:0000259" key="1">
    <source>
        <dbReference type="SMART" id="SM01118"/>
    </source>
</evidence>
<evidence type="ECO:0000313" key="3">
    <source>
        <dbReference type="Proteomes" id="UP000029050"/>
    </source>
</evidence>
<dbReference type="EMBL" id="JGZI01000009">
    <property type="protein sequence ID" value="KFI82057.1"/>
    <property type="molecule type" value="Genomic_DNA"/>
</dbReference>
<proteinExistence type="predicted"/>
<protein>
    <submittedName>
        <fullName evidence="2">Adenylate cyclase</fullName>
    </submittedName>
</protein>
<dbReference type="CDD" id="cd07891">
    <property type="entry name" value="CYTH-like_CthTTM-like_1"/>
    <property type="match status" value="1"/>
</dbReference>
<dbReference type="STRING" id="218140.BPSY_0905"/>
<dbReference type="InterPro" id="IPR012042">
    <property type="entry name" value="NeuTTM/CthTTM-like"/>
</dbReference>
<feature type="domain" description="CYTH" evidence="1">
    <location>
        <begin position="31"/>
        <end position="201"/>
    </location>
</feature>
<dbReference type="PANTHER" id="PTHR40114:SF1">
    <property type="entry name" value="SLR0698 PROTEIN"/>
    <property type="match status" value="1"/>
</dbReference>
<dbReference type="InterPro" id="IPR023577">
    <property type="entry name" value="CYTH_domain"/>
</dbReference>
<dbReference type="SMART" id="SM01118">
    <property type="entry name" value="CYTH"/>
    <property type="match status" value="1"/>
</dbReference>
<dbReference type="Proteomes" id="UP000029050">
    <property type="component" value="Unassembled WGS sequence"/>
</dbReference>
<reference evidence="2 3" key="1">
    <citation type="submission" date="2014-03" db="EMBL/GenBank/DDBJ databases">
        <title>Genomics of Bifidobacteria.</title>
        <authorList>
            <person name="Ventura M."/>
            <person name="Milani C."/>
            <person name="Lugli G.A."/>
        </authorList>
    </citation>
    <scope>NUCLEOTIDE SEQUENCE [LARGE SCALE GENOMIC DNA]</scope>
    <source>
        <strain evidence="2 3">LMG 21775</strain>
    </source>
</reference>
<keyword evidence="3" id="KW-1185">Reference proteome</keyword>
<dbReference type="PANTHER" id="PTHR40114">
    <property type="entry name" value="SLR0698 PROTEIN"/>
    <property type="match status" value="1"/>
</dbReference>
<dbReference type="InterPro" id="IPR033469">
    <property type="entry name" value="CYTH-like_dom_sf"/>
</dbReference>
<dbReference type="SUPFAM" id="SSF55154">
    <property type="entry name" value="CYTH-like phosphatases"/>
    <property type="match status" value="1"/>
</dbReference>
<evidence type="ECO:0000313" key="2">
    <source>
        <dbReference type="EMBL" id="KFI82057.1"/>
    </source>
</evidence>
<comment type="caution">
    <text evidence="2">The sequence shown here is derived from an EMBL/GenBank/DDBJ whole genome shotgun (WGS) entry which is preliminary data.</text>
</comment>
<accession>A0A087CFK7</accession>
<name>A0A087CFK7_9BIFI</name>